<reference evidence="12" key="1">
    <citation type="submission" date="2025-08" db="UniProtKB">
        <authorList>
            <consortium name="RefSeq"/>
        </authorList>
    </citation>
    <scope>IDENTIFICATION</scope>
    <source>
        <tissue evidence="12">Muscle</tissue>
    </source>
</reference>
<proteinExistence type="inferred from homology"/>
<evidence type="ECO:0000256" key="7">
    <source>
        <dbReference type="ARBA" id="ARBA00023157"/>
    </source>
</evidence>
<evidence type="ECO:0000256" key="2">
    <source>
        <dbReference type="ARBA" id="ARBA00005683"/>
    </source>
</evidence>
<organism evidence="11 12">
    <name type="scientific">Limulus polyphemus</name>
    <name type="common">Atlantic horseshoe crab</name>
    <dbReference type="NCBI Taxonomy" id="6850"/>
    <lineage>
        <taxon>Eukaryota</taxon>
        <taxon>Metazoa</taxon>
        <taxon>Ecdysozoa</taxon>
        <taxon>Arthropoda</taxon>
        <taxon>Chelicerata</taxon>
        <taxon>Merostomata</taxon>
        <taxon>Xiphosura</taxon>
        <taxon>Limulidae</taxon>
        <taxon>Limulus</taxon>
    </lineage>
</organism>
<gene>
    <name evidence="12" type="primary">LOC106464173</name>
</gene>
<evidence type="ECO:0000256" key="10">
    <source>
        <dbReference type="SAM" id="SignalP"/>
    </source>
</evidence>
<keyword evidence="3 9" id="KW-0217">Developmental protein</keyword>
<dbReference type="SMART" id="SM00097">
    <property type="entry name" value="WNT1"/>
    <property type="match status" value="1"/>
</dbReference>
<protein>
    <recommendedName>
        <fullName evidence="9">Protein Wnt</fullName>
    </recommendedName>
</protein>
<keyword evidence="7" id="KW-1015">Disulfide bond</keyword>
<dbReference type="Pfam" id="PF00110">
    <property type="entry name" value="wnt"/>
    <property type="match status" value="1"/>
</dbReference>
<dbReference type="InterPro" id="IPR018161">
    <property type="entry name" value="Wnt_CS"/>
</dbReference>
<dbReference type="InterPro" id="IPR005817">
    <property type="entry name" value="Wnt"/>
</dbReference>
<sequence>MNPEDKTWRLNMLVLMFSMNLISDVQATWWLLGMPSSYQNVLELNPTSYGNRCKELYYLVKRQRELCNLSYNILHSVGLGAKMGIEECQYQFQMSRWNCTTFNDTSVFGGILAVKSREKAYVHAISSAGVAYSITRSCSKGELAVCGCDNRIRQRDTRGRWAWGGCSDDIGFGSKFSRDFVDSGEDEKTAEGLMNLHNNRAGRRALKRNMEMLCKCHGVSGSCSMRVCWRQLKPFRQVGEWLSRKFDGATHVRAVMKQDNLMLIPWKENIKRPSKKDLVYLEESPDFCYRNET</sequence>
<evidence type="ECO:0000256" key="1">
    <source>
        <dbReference type="ARBA" id="ARBA00004498"/>
    </source>
</evidence>
<dbReference type="PROSITE" id="PS00246">
    <property type="entry name" value="WNT1"/>
    <property type="match status" value="1"/>
</dbReference>
<accession>A0ABM1SVB3</accession>
<evidence type="ECO:0000256" key="9">
    <source>
        <dbReference type="RuleBase" id="RU003500"/>
    </source>
</evidence>
<keyword evidence="10" id="KW-0732">Signal</keyword>
<name>A0ABM1SVB3_LIMPO</name>
<feature type="signal peptide" evidence="10">
    <location>
        <begin position="1"/>
        <end position="27"/>
    </location>
</feature>
<comment type="similarity">
    <text evidence="2 9">Belongs to the Wnt family.</text>
</comment>
<comment type="subcellular location">
    <subcellularLocation>
        <location evidence="1 9">Secreted</location>
        <location evidence="1 9">Extracellular space</location>
        <location evidence="1 9">Extracellular matrix</location>
    </subcellularLocation>
</comment>
<keyword evidence="11" id="KW-1185">Reference proteome</keyword>
<keyword evidence="5" id="KW-0272">Extracellular matrix</keyword>
<keyword evidence="6 9" id="KW-0879">Wnt signaling pathway</keyword>
<keyword evidence="8" id="KW-0449">Lipoprotein</keyword>
<evidence type="ECO:0000256" key="3">
    <source>
        <dbReference type="ARBA" id="ARBA00022473"/>
    </source>
</evidence>
<dbReference type="PRINTS" id="PR01349">
    <property type="entry name" value="WNTPROTEIN"/>
</dbReference>
<comment type="function">
    <text evidence="9">Ligand for members of the frizzled family of seven transmembrane receptors.</text>
</comment>
<evidence type="ECO:0000256" key="4">
    <source>
        <dbReference type="ARBA" id="ARBA00022525"/>
    </source>
</evidence>
<evidence type="ECO:0000256" key="8">
    <source>
        <dbReference type="ARBA" id="ARBA00023288"/>
    </source>
</evidence>
<dbReference type="PANTHER" id="PTHR12027:SF99">
    <property type="entry name" value="PROTEIN WNT"/>
    <property type="match status" value="1"/>
</dbReference>
<evidence type="ECO:0000256" key="6">
    <source>
        <dbReference type="ARBA" id="ARBA00022687"/>
    </source>
</evidence>
<evidence type="ECO:0000256" key="5">
    <source>
        <dbReference type="ARBA" id="ARBA00022530"/>
    </source>
</evidence>
<dbReference type="PANTHER" id="PTHR12027">
    <property type="entry name" value="WNT RELATED"/>
    <property type="match status" value="1"/>
</dbReference>
<evidence type="ECO:0000313" key="11">
    <source>
        <dbReference type="Proteomes" id="UP000694941"/>
    </source>
</evidence>
<dbReference type="GeneID" id="106464173"/>
<dbReference type="Proteomes" id="UP000694941">
    <property type="component" value="Unplaced"/>
</dbReference>
<evidence type="ECO:0000313" key="12">
    <source>
        <dbReference type="RefSeq" id="XP_022247569.1"/>
    </source>
</evidence>
<keyword evidence="4" id="KW-0964">Secreted</keyword>
<feature type="chain" id="PRO_5046965230" description="Protein Wnt" evidence="10">
    <location>
        <begin position="28"/>
        <end position="293"/>
    </location>
</feature>
<dbReference type="RefSeq" id="XP_022247569.1">
    <property type="nucleotide sequence ID" value="XM_022391861.1"/>
</dbReference>